<feature type="non-terminal residue" evidence="2">
    <location>
        <position position="178"/>
    </location>
</feature>
<name>Q6XC02_ANAMA</name>
<dbReference type="AlphaFoldDB" id="Q6XC02"/>
<evidence type="ECO:0000313" key="2">
    <source>
        <dbReference type="EMBL" id="AAQ75021.1"/>
    </source>
</evidence>
<organism evidence="2">
    <name type="scientific">Anaplasma marginale</name>
    <dbReference type="NCBI Taxonomy" id="770"/>
    <lineage>
        <taxon>Bacteria</taxon>
        <taxon>Pseudomonadati</taxon>
        <taxon>Pseudomonadota</taxon>
        <taxon>Alphaproteobacteria</taxon>
        <taxon>Rickettsiales</taxon>
        <taxon>Anaplasmataceae</taxon>
        <taxon>Anaplasma</taxon>
    </lineage>
</organism>
<dbReference type="Pfam" id="PF01617">
    <property type="entry name" value="Surface_Ag_2"/>
    <property type="match status" value="1"/>
</dbReference>
<protein>
    <submittedName>
        <fullName evidence="2">Major surface protein 2</fullName>
    </submittedName>
</protein>
<proteinExistence type="predicted"/>
<dbReference type="InterPro" id="IPR002566">
    <property type="entry name" value="Msp4_OMP-like"/>
</dbReference>
<evidence type="ECO:0000259" key="1">
    <source>
        <dbReference type="Pfam" id="PF01617"/>
    </source>
</evidence>
<accession>Q6XC02</accession>
<feature type="non-terminal residue" evidence="2">
    <location>
        <position position="1"/>
    </location>
</feature>
<feature type="domain" description="Msp4/OMP-like" evidence="1">
    <location>
        <begin position="2"/>
        <end position="178"/>
    </location>
</feature>
<sequence length="178" mass="18199">GIGYSIGGARLEVEVGYERFVIKGGKKSNEDTASVFLLGKELAYDTARGQVDRLATALGKMTKGEAHKWGKAVEGVTGGDKVSQNVCKGDSGTKCGVNATSGTAQTKISAVFTEGTDTATQLSADTNNVSTSGMANNINGLSKEDEAVVAGAFARAVEGAEVIEVRAIGSTSVMLNAC</sequence>
<dbReference type="EMBL" id="AY241666">
    <property type="protein sequence ID" value="AAQ75021.1"/>
    <property type="molecule type" value="Genomic_DNA"/>
</dbReference>
<reference evidence="2" key="1">
    <citation type="submission" date="2003-02" db="EMBL/GenBank/DDBJ databases">
        <authorList>
            <person name="Araujo F.R."/>
            <person name="Santos L.R."/>
            <person name="Madruga C.R."/>
            <person name="Fragoso S.P."/>
            <person name="Soares C.O."/>
            <person name="Almeida N.F. Jr."/>
        </authorList>
    </citation>
    <scope>NUCLEOTIDE SEQUENCE</scope>
</reference>